<dbReference type="Proteomes" id="UP000682111">
    <property type="component" value="Unassembled WGS sequence"/>
</dbReference>
<dbReference type="EMBL" id="BORC01000010">
    <property type="protein sequence ID" value="GIN64096.1"/>
    <property type="molecule type" value="Genomic_DNA"/>
</dbReference>
<evidence type="ECO:0000313" key="1">
    <source>
        <dbReference type="EMBL" id="GIN64096.1"/>
    </source>
</evidence>
<dbReference type="NCBIfam" id="TIGR04399">
    <property type="entry name" value="acc_Sec_SLAP"/>
    <property type="match status" value="1"/>
</dbReference>
<comment type="caution">
    <text evidence="1">The sequence shown here is derived from an EMBL/GenBank/DDBJ whole genome shotgun (WGS) entry which is preliminary data.</text>
</comment>
<dbReference type="RefSeq" id="WP_212934389.1">
    <property type="nucleotide sequence ID" value="NZ_BORC01000010.1"/>
</dbReference>
<dbReference type="InterPro" id="IPR030910">
    <property type="entry name" value="SLAP_dom"/>
</dbReference>
<gene>
    <name evidence="1" type="ORF">J27TS8_40890</name>
</gene>
<dbReference type="InterPro" id="IPR030911">
    <property type="entry name" value="Sec_acc_SLAP"/>
</dbReference>
<protein>
    <submittedName>
        <fullName evidence="1">Accessory Sec system S-layer assembly protein</fullName>
    </submittedName>
</protein>
<dbReference type="NCBIfam" id="TIGR04398">
    <property type="entry name" value="SLAP_DUP"/>
    <property type="match status" value="2"/>
</dbReference>
<evidence type="ECO:0000313" key="2">
    <source>
        <dbReference type="Proteomes" id="UP000682111"/>
    </source>
</evidence>
<reference evidence="1" key="1">
    <citation type="submission" date="2021-03" db="EMBL/GenBank/DDBJ databases">
        <title>Antimicrobial resistance genes in bacteria isolated from Japanese honey, and their potential for conferring macrolide and lincosamide resistance in the American foulbrood pathogen Paenibacillus larvae.</title>
        <authorList>
            <person name="Okamoto M."/>
            <person name="Kumagai M."/>
            <person name="Kanamori H."/>
            <person name="Takamatsu D."/>
        </authorList>
    </citation>
    <scope>NUCLEOTIDE SEQUENCE</scope>
    <source>
        <strain evidence="1">J27TS8</strain>
    </source>
</reference>
<keyword evidence="2" id="KW-1185">Reference proteome</keyword>
<proteinExistence type="predicted"/>
<dbReference type="AlphaFoldDB" id="A0A919WLV9"/>
<sequence length="300" mass="34143">MLSFFKKNKNEKLTKQGLDSTVSTQELLNVEEETGNENEVFTELSLHPMMNITTEQSYVLRFLNNELPPLKPNQISLAGIEINREEEQIIVSAFVRNSLSKGVTFSQTTLLLLGANDKLIARKEFDLSELGEIPAQSSRPWNFVFGPKDLLSNEPIPKTDWKLAFQLKTTQEHRLDLDKEWEQSLSESGKEKLVNLVRNISPPKEGEINFMGIQAKKNEQGDLVVTLLIRNGSDKDVQFEQLPLQVEDSEKDIVAKGAFTLNNLIVKANTSKPWTFIFPKSMVIKDNPNFSRWKVLPINQ</sequence>
<name>A0A919WLV9_9BACI</name>
<accession>A0A919WLV9</accession>
<organism evidence="1 2">
    <name type="scientific">Robertmurraya siralis</name>
    <dbReference type="NCBI Taxonomy" id="77777"/>
    <lineage>
        <taxon>Bacteria</taxon>
        <taxon>Bacillati</taxon>
        <taxon>Bacillota</taxon>
        <taxon>Bacilli</taxon>
        <taxon>Bacillales</taxon>
        <taxon>Bacillaceae</taxon>
        <taxon>Robertmurraya</taxon>
    </lineage>
</organism>